<dbReference type="KEGG" id="cuv:CUREI_09395"/>
<keyword evidence="2" id="KW-1185">Reference proteome</keyword>
<gene>
    <name evidence="1" type="ORF">CUREI_09395</name>
</gene>
<dbReference type="Proteomes" id="UP000028939">
    <property type="component" value="Chromosome"/>
</dbReference>
<dbReference type="HOGENOM" id="CLU_2952628_0_0_11"/>
<accession>A0A077HK69</accession>
<dbReference type="AlphaFoldDB" id="A0A077HK69"/>
<reference evidence="1 2" key="1">
    <citation type="submission" date="2014-08" db="EMBL/GenBank/DDBJ databases">
        <title>Complete genome sequence of Corynebacterium ureicelerivorans DSM 45051, a lipophilic and urea-splitting isolate from a blood culture of a septicaemia patient.</title>
        <authorList>
            <person name="Tippelt A."/>
            <person name="Albersmeier A."/>
            <person name="Brinkrolf K."/>
            <person name="Ruckert C."/>
            <person name="Tauch A."/>
        </authorList>
    </citation>
    <scope>NUCLEOTIDE SEQUENCE [LARGE SCALE GENOMIC DNA]</scope>
    <source>
        <strain evidence="1 2">IMMIB RIV-2301</strain>
    </source>
</reference>
<evidence type="ECO:0008006" key="3">
    <source>
        <dbReference type="Google" id="ProtNLM"/>
    </source>
</evidence>
<evidence type="ECO:0000313" key="2">
    <source>
        <dbReference type="Proteomes" id="UP000028939"/>
    </source>
</evidence>
<dbReference type="Gene3D" id="1.20.1580.10">
    <property type="entry name" value="ABC transporter ATPase like domain"/>
    <property type="match status" value="1"/>
</dbReference>
<proteinExistence type="predicted"/>
<evidence type="ECO:0000313" key="1">
    <source>
        <dbReference type="EMBL" id="AIL97463.1"/>
    </source>
</evidence>
<protein>
    <recommendedName>
        <fullName evidence="3">Excinuclease ABC subunit A</fullName>
    </recommendedName>
</protein>
<dbReference type="EMBL" id="CP009215">
    <property type="protein sequence ID" value="AIL97463.1"/>
    <property type="molecule type" value="Genomic_DNA"/>
</dbReference>
<dbReference type="STRING" id="401472.CUREI_09395"/>
<name>A0A077HK69_9CORY</name>
<sequence>MLRVLYSRIAEPNAGGPGASSFNVPSVTGKKKVVKHFSRTGGMCPTCAGTGRASRFDEA</sequence>
<organism evidence="1 2">
    <name type="scientific">Corynebacterium ureicelerivorans</name>
    <dbReference type="NCBI Taxonomy" id="401472"/>
    <lineage>
        <taxon>Bacteria</taxon>
        <taxon>Bacillati</taxon>
        <taxon>Actinomycetota</taxon>
        <taxon>Actinomycetes</taxon>
        <taxon>Mycobacteriales</taxon>
        <taxon>Corynebacteriaceae</taxon>
        <taxon>Corynebacterium</taxon>
    </lineage>
</organism>